<sequence>MIDGRREPKLRTTDEPMSWVLEPLMDIPHVRHGVVLASDGLVQGRSTNLPRVDAEGASAMLAGIISSSRGLLGAFAGSDGPEDVRQVVVEGLHGYVFLTGAGRNAVIAVYTDTEVDLGVVAHEVQVQVKKLGRAMSTPARQHGSGAVGAVS</sequence>
<feature type="domain" description="Roadblock/LAMTOR2" evidence="1">
    <location>
        <begin position="18"/>
        <end position="111"/>
    </location>
</feature>
<dbReference type="EMBL" id="CP050177">
    <property type="protein sequence ID" value="QIQ05415.1"/>
    <property type="molecule type" value="Genomic_DNA"/>
</dbReference>
<reference evidence="2 3" key="1">
    <citation type="submission" date="2020-03" db="EMBL/GenBank/DDBJ databases">
        <title>A novel species.</title>
        <authorList>
            <person name="Gao J."/>
        </authorList>
    </citation>
    <scope>NUCLEOTIDE SEQUENCE [LARGE SCALE GENOMIC DNA]</scope>
    <source>
        <strain evidence="2 3">QMT-12</strain>
    </source>
</reference>
<dbReference type="KEGG" id="slia:HA039_26785"/>
<dbReference type="SUPFAM" id="SSF103196">
    <property type="entry name" value="Roadblock/LC7 domain"/>
    <property type="match status" value="1"/>
</dbReference>
<dbReference type="SMART" id="SM00960">
    <property type="entry name" value="Robl_LC7"/>
    <property type="match status" value="1"/>
</dbReference>
<name>A0A6G9H4G8_9ACTN</name>
<dbReference type="Pfam" id="PF03259">
    <property type="entry name" value="Robl_LC7"/>
    <property type="match status" value="1"/>
</dbReference>
<dbReference type="RefSeq" id="WP_167033916.1">
    <property type="nucleotide sequence ID" value="NZ_CP050177.1"/>
</dbReference>
<gene>
    <name evidence="2" type="ORF">HA039_26785</name>
</gene>
<accession>A0A6G9H4G8</accession>
<dbReference type="PANTHER" id="PTHR36222">
    <property type="entry name" value="SERINE PROTEASE INHIBITOR RV3364C"/>
    <property type="match status" value="1"/>
</dbReference>
<dbReference type="InterPro" id="IPR053141">
    <property type="entry name" value="Mycobact_SerProt_Inhib_Rv3364c"/>
</dbReference>
<evidence type="ECO:0000259" key="1">
    <source>
        <dbReference type="SMART" id="SM00960"/>
    </source>
</evidence>
<dbReference type="PANTHER" id="PTHR36222:SF1">
    <property type="entry name" value="SERINE PROTEASE INHIBITOR RV3364C"/>
    <property type="match status" value="1"/>
</dbReference>
<dbReference type="InterPro" id="IPR004942">
    <property type="entry name" value="Roadblock/LAMTOR2_dom"/>
</dbReference>
<evidence type="ECO:0000313" key="3">
    <source>
        <dbReference type="Proteomes" id="UP000501179"/>
    </source>
</evidence>
<organism evidence="2 3">
    <name type="scientific">Streptomyces liangshanensis</name>
    <dbReference type="NCBI Taxonomy" id="2717324"/>
    <lineage>
        <taxon>Bacteria</taxon>
        <taxon>Bacillati</taxon>
        <taxon>Actinomycetota</taxon>
        <taxon>Actinomycetes</taxon>
        <taxon>Kitasatosporales</taxon>
        <taxon>Streptomycetaceae</taxon>
        <taxon>Streptomyces</taxon>
    </lineage>
</organism>
<protein>
    <submittedName>
        <fullName evidence="2">Roadblock/LC7 domain-containing protein</fullName>
    </submittedName>
</protein>
<dbReference type="Gene3D" id="3.30.450.30">
    <property type="entry name" value="Dynein light chain 2a, cytoplasmic"/>
    <property type="match status" value="1"/>
</dbReference>
<evidence type="ECO:0000313" key="2">
    <source>
        <dbReference type="EMBL" id="QIQ05415.1"/>
    </source>
</evidence>
<dbReference type="AlphaFoldDB" id="A0A6G9H4G8"/>
<keyword evidence="3" id="KW-1185">Reference proteome</keyword>
<dbReference type="Proteomes" id="UP000501179">
    <property type="component" value="Chromosome"/>
</dbReference>
<proteinExistence type="predicted"/>